<feature type="binding site" description="axial binding residue" evidence="12">
    <location>
        <position position="473"/>
    </location>
    <ligand>
        <name>heme</name>
        <dbReference type="ChEBI" id="CHEBI:30413"/>
    </ligand>
    <ligandPart>
        <name>Fe</name>
        <dbReference type="ChEBI" id="CHEBI:18248"/>
    </ligandPart>
</feature>
<dbReference type="GO" id="GO:0005506">
    <property type="term" value="F:iron ion binding"/>
    <property type="evidence" value="ECO:0007669"/>
    <property type="project" value="InterPro"/>
</dbReference>
<dbReference type="PANTHER" id="PTHR24286">
    <property type="entry name" value="CYTOCHROME P450 26"/>
    <property type="match status" value="1"/>
</dbReference>
<evidence type="ECO:0000256" key="9">
    <source>
        <dbReference type="ARBA" id="ARBA00023004"/>
    </source>
</evidence>
<dbReference type="GO" id="GO:0004497">
    <property type="term" value="F:monooxygenase activity"/>
    <property type="evidence" value="ECO:0007669"/>
    <property type="project" value="UniProtKB-KW"/>
</dbReference>
<evidence type="ECO:0000256" key="2">
    <source>
        <dbReference type="ARBA" id="ARBA00004167"/>
    </source>
</evidence>
<evidence type="ECO:0000313" key="15">
    <source>
        <dbReference type="EMBL" id="KAF7119870.1"/>
    </source>
</evidence>
<evidence type="ECO:0008006" key="17">
    <source>
        <dbReference type="Google" id="ProtNLM"/>
    </source>
</evidence>
<keyword evidence="4 12" id="KW-0349">Heme</keyword>
<keyword evidence="7 14" id="KW-1133">Transmembrane helix</keyword>
<feature type="transmembrane region" description="Helical" evidence="14">
    <location>
        <begin position="43"/>
        <end position="65"/>
    </location>
</feature>
<dbReference type="GO" id="GO:0016125">
    <property type="term" value="P:sterol metabolic process"/>
    <property type="evidence" value="ECO:0007669"/>
    <property type="project" value="TreeGrafter"/>
</dbReference>
<evidence type="ECO:0000256" key="7">
    <source>
        <dbReference type="ARBA" id="ARBA00022989"/>
    </source>
</evidence>
<keyword evidence="11 14" id="KW-0472">Membrane</keyword>
<dbReference type="InterPro" id="IPR036396">
    <property type="entry name" value="Cyt_P450_sf"/>
</dbReference>
<keyword evidence="8 13" id="KW-0560">Oxidoreductase</keyword>
<evidence type="ECO:0000256" key="12">
    <source>
        <dbReference type="PIRSR" id="PIRSR602401-1"/>
    </source>
</evidence>
<comment type="cofactor">
    <cofactor evidence="1 12">
        <name>heme</name>
        <dbReference type="ChEBI" id="CHEBI:30413"/>
    </cofactor>
</comment>
<evidence type="ECO:0000256" key="3">
    <source>
        <dbReference type="ARBA" id="ARBA00010617"/>
    </source>
</evidence>
<evidence type="ECO:0000256" key="13">
    <source>
        <dbReference type="RuleBase" id="RU000461"/>
    </source>
</evidence>
<keyword evidence="10 13" id="KW-0503">Monooxygenase</keyword>
<evidence type="ECO:0000256" key="8">
    <source>
        <dbReference type="ARBA" id="ARBA00023002"/>
    </source>
</evidence>
<keyword evidence="6 12" id="KW-0479">Metal-binding</keyword>
<organism evidence="15 16">
    <name type="scientific">Rhododendron simsii</name>
    <name type="common">Sims's rhododendron</name>
    <dbReference type="NCBI Taxonomy" id="118357"/>
    <lineage>
        <taxon>Eukaryota</taxon>
        <taxon>Viridiplantae</taxon>
        <taxon>Streptophyta</taxon>
        <taxon>Embryophyta</taxon>
        <taxon>Tracheophyta</taxon>
        <taxon>Spermatophyta</taxon>
        <taxon>Magnoliopsida</taxon>
        <taxon>eudicotyledons</taxon>
        <taxon>Gunneridae</taxon>
        <taxon>Pentapetalae</taxon>
        <taxon>asterids</taxon>
        <taxon>Ericales</taxon>
        <taxon>Ericaceae</taxon>
        <taxon>Ericoideae</taxon>
        <taxon>Rhodoreae</taxon>
        <taxon>Rhododendron</taxon>
    </lineage>
</organism>
<protein>
    <recommendedName>
        <fullName evidence="17">Cytochrome P450</fullName>
    </recommendedName>
</protein>
<evidence type="ECO:0000256" key="14">
    <source>
        <dbReference type="SAM" id="Phobius"/>
    </source>
</evidence>
<comment type="similarity">
    <text evidence="3 13">Belongs to the cytochrome P450 family.</text>
</comment>
<proteinExistence type="inferred from homology"/>
<keyword evidence="9 12" id="KW-0408">Iron</keyword>
<dbReference type="GO" id="GO:0016705">
    <property type="term" value="F:oxidoreductase activity, acting on paired donors, with incorporation or reduction of molecular oxygen"/>
    <property type="evidence" value="ECO:0007669"/>
    <property type="project" value="InterPro"/>
</dbReference>
<evidence type="ECO:0000313" key="16">
    <source>
        <dbReference type="Proteomes" id="UP000626092"/>
    </source>
</evidence>
<evidence type="ECO:0000256" key="4">
    <source>
        <dbReference type="ARBA" id="ARBA00022617"/>
    </source>
</evidence>
<dbReference type="AlphaFoldDB" id="A0A834FYC2"/>
<dbReference type="Proteomes" id="UP000626092">
    <property type="component" value="Unassembled WGS sequence"/>
</dbReference>
<reference evidence="15" key="1">
    <citation type="submission" date="2019-11" db="EMBL/GenBank/DDBJ databases">
        <authorList>
            <person name="Liu Y."/>
            <person name="Hou J."/>
            <person name="Li T.-Q."/>
            <person name="Guan C.-H."/>
            <person name="Wu X."/>
            <person name="Wu H.-Z."/>
            <person name="Ling F."/>
            <person name="Zhang R."/>
            <person name="Shi X.-G."/>
            <person name="Ren J.-P."/>
            <person name="Chen E.-F."/>
            <person name="Sun J.-M."/>
        </authorList>
    </citation>
    <scope>NUCLEOTIDE SEQUENCE</scope>
    <source>
        <strain evidence="15">Adult_tree_wgs_1</strain>
        <tissue evidence="15">Leaves</tissue>
    </source>
</reference>
<dbReference type="InterPro" id="IPR002401">
    <property type="entry name" value="Cyt_P450_E_grp-I"/>
</dbReference>
<dbReference type="InterPro" id="IPR017972">
    <property type="entry name" value="Cyt_P450_CS"/>
</dbReference>
<dbReference type="FunFam" id="1.10.630.10:FF:000022">
    <property type="entry name" value="Taxadiene 5-alpha hydroxylase"/>
    <property type="match status" value="1"/>
</dbReference>
<dbReference type="PRINTS" id="PR00385">
    <property type="entry name" value="P450"/>
</dbReference>
<evidence type="ECO:0000256" key="10">
    <source>
        <dbReference type="ARBA" id="ARBA00023033"/>
    </source>
</evidence>
<dbReference type="OrthoDB" id="1372046at2759"/>
<gene>
    <name evidence="15" type="ORF">RHSIM_Rhsim13G0170200</name>
</gene>
<dbReference type="GO" id="GO:0016020">
    <property type="term" value="C:membrane"/>
    <property type="evidence" value="ECO:0007669"/>
    <property type="project" value="UniProtKB-SubCell"/>
</dbReference>
<dbReference type="Gene3D" id="1.10.630.10">
    <property type="entry name" value="Cytochrome P450"/>
    <property type="match status" value="1"/>
</dbReference>
<name>A0A834FYC2_RHOSS</name>
<sequence>MPKLDLSNFPDNRRGLTIVGLLKFQLVKLSLTIQDKHIDMELLFLWLLLLILTPFLSIAFGLILSHRKLDARHRKNLPPGTMGWPIVGETIEFGSTLRKGIPEKFVADRMAKYSPDVFKTSLKGEPVAVLCGSAGHKFLSSNENKLVTIWFPPAVAKVFPSARRAPSSPVEYPMTRKLATGFLKPDALQNYVKVMDSIAKRHFKTKWDSKEGVTVAPLAKDYTFEVACGVFLSIEDPERVASFSEPFYCLLPAILSSPIAISFPGTPLSRGIKVANKIRKTILEIIRQRKTDLTEKKSAASAKYDVLSHMLVTTNEEGNFMNEMEITERLMVLLVGGFHTTSTVITCILKYLADLPHIYDQVLKEQRWVSAAKRDGEPLNWEDIQKMKYSWNVASEVLRLTPPSQGMFRQALTDFTYAGFSIPKGWKIYCSTSSTNKNPDYFPEPEKFDPSRFEGDGPSPYTYIPFGAGPRMCPGKEYARFAILVFMYNVVGRFKWETVHPNEKILFTPFPLPEKGLPIRLLPH</sequence>
<comment type="subcellular location">
    <subcellularLocation>
        <location evidence="2">Membrane</location>
        <topology evidence="2">Single-pass membrane protein</topology>
    </subcellularLocation>
</comment>
<evidence type="ECO:0000256" key="6">
    <source>
        <dbReference type="ARBA" id="ARBA00022723"/>
    </source>
</evidence>
<dbReference type="CDD" id="cd11043">
    <property type="entry name" value="CYP90-like"/>
    <property type="match status" value="1"/>
</dbReference>
<evidence type="ECO:0000256" key="1">
    <source>
        <dbReference type="ARBA" id="ARBA00001971"/>
    </source>
</evidence>
<dbReference type="PRINTS" id="PR00463">
    <property type="entry name" value="EP450I"/>
</dbReference>
<dbReference type="PANTHER" id="PTHR24286:SF384">
    <property type="entry name" value="P450, PUTATIVE (EUROFUNG)-RELATED"/>
    <property type="match status" value="1"/>
</dbReference>
<keyword evidence="16" id="KW-1185">Reference proteome</keyword>
<dbReference type="GO" id="GO:0020037">
    <property type="term" value="F:heme binding"/>
    <property type="evidence" value="ECO:0007669"/>
    <property type="project" value="InterPro"/>
</dbReference>
<dbReference type="EMBL" id="WJXA01000013">
    <property type="protein sequence ID" value="KAF7119870.1"/>
    <property type="molecule type" value="Genomic_DNA"/>
</dbReference>
<evidence type="ECO:0000256" key="5">
    <source>
        <dbReference type="ARBA" id="ARBA00022692"/>
    </source>
</evidence>
<comment type="caution">
    <text evidence="15">The sequence shown here is derived from an EMBL/GenBank/DDBJ whole genome shotgun (WGS) entry which is preliminary data.</text>
</comment>
<dbReference type="Pfam" id="PF00067">
    <property type="entry name" value="p450"/>
    <property type="match status" value="1"/>
</dbReference>
<evidence type="ECO:0000256" key="11">
    <source>
        <dbReference type="ARBA" id="ARBA00023136"/>
    </source>
</evidence>
<keyword evidence="5 14" id="KW-0812">Transmembrane</keyword>
<dbReference type="InterPro" id="IPR001128">
    <property type="entry name" value="Cyt_P450"/>
</dbReference>
<dbReference type="PROSITE" id="PS00086">
    <property type="entry name" value="CYTOCHROME_P450"/>
    <property type="match status" value="1"/>
</dbReference>
<accession>A0A834FYC2</accession>
<dbReference type="SUPFAM" id="SSF48264">
    <property type="entry name" value="Cytochrome P450"/>
    <property type="match status" value="1"/>
</dbReference>